<feature type="region of interest" description="Disordered" evidence="1">
    <location>
        <begin position="442"/>
        <end position="478"/>
    </location>
</feature>
<dbReference type="EMBL" id="JAQQWM010000006">
    <property type="protein sequence ID" value="KAK8060267.1"/>
    <property type="molecule type" value="Genomic_DNA"/>
</dbReference>
<comment type="caution">
    <text evidence="2">The sequence shown here is derived from an EMBL/GenBank/DDBJ whole genome shotgun (WGS) entry which is preliminary data.</text>
</comment>
<sequence>MRYGYETDSPDDFTNKLFVCVEPDLQVPWSLGTSLALEIRQILQRHGFHDIHCDIVQASVVRNNSGPSSTQSEHQSAGTSNPNNQRSCCSILFALLPCKGHWKHNQLRKLLLSMSPLLPQPIAPVDDPDVFAFTCVYVKLRKIGSDHGSFGSFLTCGHGVGESANGVCQSSITPDKYVEVLEEWIQQEASQLQTNEHDNPILETLQALVAHHRYLSQLPMPQRSLGNVLFGTQTGTVKLDGSNYQVLRDYAIVAFDNNHYGGHLLMNHVPIFDLDLKHITELARSGQVVDIQGNVTGSRDMVFLEHYVPFSILLNRFNASHGTIALDKLGCMRDRPDITQVGSARHEIPVFLRGAKSGSQPGLLNHALTYCEHEGGEFSQELTVIHHDQGKYNQDGMDHHGGFSRAGDSGSVVFGAWYTDNEECTAALTKAAIIGQLSTATAHTRPATLASSPPSKPSFRKSRPPATRWRASYLSRPT</sequence>
<evidence type="ECO:0000256" key="1">
    <source>
        <dbReference type="SAM" id="MobiDB-lite"/>
    </source>
</evidence>
<gene>
    <name evidence="2" type="ORF">PG996_010197</name>
</gene>
<keyword evidence="3" id="KW-1185">Reference proteome</keyword>
<protein>
    <submittedName>
        <fullName evidence="2">Uncharacterized protein</fullName>
    </submittedName>
</protein>
<organism evidence="2 3">
    <name type="scientific">Apiospora saccharicola</name>
    <dbReference type="NCBI Taxonomy" id="335842"/>
    <lineage>
        <taxon>Eukaryota</taxon>
        <taxon>Fungi</taxon>
        <taxon>Dikarya</taxon>
        <taxon>Ascomycota</taxon>
        <taxon>Pezizomycotina</taxon>
        <taxon>Sordariomycetes</taxon>
        <taxon>Xylariomycetidae</taxon>
        <taxon>Amphisphaeriales</taxon>
        <taxon>Apiosporaceae</taxon>
        <taxon>Apiospora</taxon>
    </lineage>
</organism>
<evidence type="ECO:0000313" key="2">
    <source>
        <dbReference type="EMBL" id="KAK8060267.1"/>
    </source>
</evidence>
<dbReference type="Proteomes" id="UP001446871">
    <property type="component" value="Unassembled WGS sequence"/>
</dbReference>
<reference evidence="2 3" key="1">
    <citation type="submission" date="2023-01" db="EMBL/GenBank/DDBJ databases">
        <title>Analysis of 21 Apiospora genomes using comparative genomics revels a genus with tremendous synthesis potential of carbohydrate active enzymes and secondary metabolites.</title>
        <authorList>
            <person name="Sorensen T."/>
        </authorList>
    </citation>
    <scope>NUCLEOTIDE SEQUENCE [LARGE SCALE GENOMIC DNA]</scope>
    <source>
        <strain evidence="2 3">CBS 83171</strain>
    </source>
</reference>
<accession>A0ABR1UMY6</accession>
<evidence type="ECO:0000313" key="3">
    <source>
        <dbReference type="Proteomes" id="UP001446871"/>
    </source>
</evidence>
<feature type="region of interest" description="Disordered" evidence="1">
    <location>
        <begin position="64"/>
        <end position="83"/>
    </location>
</feature>
<name>A0ABR1UMY6_9PEZI</name>
<proteinExistence type="predicted"/>